<comment type="function">
    <text evidence="1">Molecular scaffold for [Fe-S] cluster assembly of mitochondrial iron-sulfur proteins.</text>
</comment>
<reference evidence="11 12" key="1">
    <citation type="journal article" date="2016" name="Nat. Commun.">
        <title>Extremotolerant tardigrade genome and improved radiotolerance of human cultured cells by tardigrade-unique protein.</title>
        <authorList>
            <person name="Hashimoto T."/>
            <person name="Horikawa D.D."/>
            <person name="Saito Y."/>
            <person name="Kuwahara H."/>
            <person name="Kozuka-Hata H."/>
            <person name="Shin-I T."/>
            <person name="Minakuchi Y."/>
            <person name="Ohishi K."/>
            <person name="Motoyama A."/>
            <person name="Aizu T."/>
            <person name="Enomoto A."/>
            <person name="Kondo K."/>
            <person name="Tanaka S."/>
            <person name="Hara Y."/>
            <person name="Koshikawa S."/>
            <person name="Sagara H."/>
            <person name="Miura T."/>
            <person name="Yokobori S."/>
            <person name="Miyagawa K."/>
            <person name="Suzuki Y."/>
            <person name="Kubo T."/>
            <person name="Oyama M."/>
            <person name="Kohara Y."/>
            <person name="Fujiyama A."/>
            <person name="Arakawa K."/>
            <person name="Katayama T."/>
            <person name="Toyoda A."/>
            <person name="Kunieda T."/>
        </authorList>
    </citation>
    <scope>NUCLEOTIDE SEQUENCE [LARGE SCALE GENOMIC DNA]</scope>
    <source>
        <strain evidence="11 12">YOKOZUNA-1</strain>
    </source>
</reference>
<dbReference type="Proteomes" id="UP000186922">
    <property type="component" value="Unassembled WGS sequence"/>
</dbReference>
<comment type="caution">
    <text evidence="11">The sequence shown here is derived from an EMBL/GenBank/DDBJ whole genome shotgun (WGS) entry which is preliminary data.</text>
</comment>
<dbReference type="Pfam" id="PF08712">
    <property type="entry name" value="Nfu_N"/>
    <property type="match status" value="1"/>
</dbReference>
<keyword evidence="8" id="KW-0411">Iron-sulfur</keyword>
<evidence type="ECO:0000256" key="2">
    <source>
        <dbReference type="ARBA" id="ARBA00004173"/>
    </source>
</evidence>
<dbReference type="PANTHER" id="PTHR11178">
    <property type="entry name" value="IRON-SULFUR CLUSTER SCAFFOLD PROTEIN NFU-RELATED"/>
    <property type="match status" value="1"/>
</dbReference>
<organism evidence="11 12">
    <name type="scientific">Ramazzottius varieornatus</name>
    <name type="common">Water bear</name>
    <name type="synonym">Tardigrade</name>
    <dbReference type="NCBI Taxonomy" id="947166"/>
    <lineage>
        <taxon>Eukaryota</taxon>
        <taxon>Metazoa</taxon>
        <taxon>Ecdysozoa</taxon>
        <taxon>Tardigrada</taxon>
        <taxon>Eutardigrada</taxon>
        <taxon>Parachela</taxon>
        <taxon>Hypsibioidea</taxon>
        <taxon>Ramazzottiidae</taxon>
        <taxon>Ramazzottius</taxon>
    </lineage>
</organism>
<evidence type="ECO:0000256" key="9">
    <source>
        <dbReference type="ARBA" id="ARBA00023128"/>
    </source>
</evidence>
<evidence type="ECO:0000256" key="4">
    <source>
        <dbReference type="ARBA" id="ARBA00018782"/>
    </source>
</evidence>
<dbReference type="SUPFAM" id="SSF117916">
    <property type="entry name" value="Fe-S cluster assembly (FSCA) domain-like"/>
    <property type="match status" value="1"/>
</dbReference>
<dbReference type="InterPro" id="IPR014824">
    <property type="entry name" value="Nfu/NifU_N"/>
</dbReference>
<dbReference type="SUPFAM" id="SSF110836">
    <property type="entry name" value="Hypothetical protein SAV1430"/>
    <property type="match status" value="1"/>
</dbReference>
<proteinExistence type="inferred from homology"/>
<sequence length="273" mass="30555">MSSCRSCLRISCRSIRLLRRKPECQAPSRFIHRLPMASPTMKHGSEMKLSGAFTVFRCQSRTMFIQTQETPNPNSLKFLPGRQVMESGTADFSSISEASRSPLARLLFRIEGVKSVFFGPDFITVTRVDEDVDWKVTKPEIYATIMDFFASNLPLMNEKQEADSGSASDEDDDTVAMIKELIDSRIRPTVQEDGGDIIYKGFEDGIVKLKLLGSCTTCPSSTVTLRNGVQNMLQFYIPEVMGIEEVKDEVDAISEKEFAKLEEKLVHGEKAAS</sequence>
<dbReference type="EMBL" id="BDGG01000004">
    <property type="protein sequence ID" value="GAU97553.1"/>
    <property type="molecule type" value="Genomic_DNA"/>
</dbReference>
<dbReference type="InterPro" id="IPR035433">
    <property type="entry name" value="NFU1-like"/>
</dbReference>
<dbReference type="PANTHER" id="PTHR11178:SF1">
    <property type="entry name" value="NFU1 IRON-SULFUR CLUSTER SCAFFOLD HOMOLOG, MITOCHONDRIAL"/>
    <property type="match status" value="1"/>
</dbReference>
<dbReference type="GO" id="GO:0051536">
    <property type="term" value="F:iron-sulfur cluster binding"/>
    <property type="evidence" value="ECO:0007669"/>
    <property type="project" value="UniProtKB-KW"/>
</dbReference>
<dbReference type="STRING" id="947166.A0A1D1VF77"/>
<dbReference type="OrthoDB" id="565552at2759"/>
<gene>
    <name evidence="11" type="primary">RvY_08828-1</name>
    <name evidence="11" type="synonym">RvY_08828.1</name>
    <name evidence="11" type="ORF">RvY_08828</name>
</gene>
<dbReference type="FunFam" id="3.30.1370.70:FF:000002">
    <property type="entry name" value="NFU1 iron-sulfur cluster scaffold homolog, mitochondrial"/>
    <property type="match status" value="1"/>
</dbReference>
<name>A0A1D1VF77_RAMVA</name>
<accession>A0A1D1VF77</accession>
<evidence type="ECO:0000256" key="1">
    <source>
        <dbReference type="ARBA" id="ARBA00002175"/>
    </source>
</evidence>
<dbReference type="FunFam" id="3.30.300.130:FF:000001">
    <property type="entry name" value="NFU1 iron-sulfur cluster scaffold"/>
    <property type="match status" value="1"/>
</dbReference>
<dbReference type="InterPro" id="IPR036498">
    <property type="entry name" value="Nfu/NifU_N_sf"/>
</dbReference>
<comment type="subcellular location">
    <subcellularLocation>
        <location evidence="2">Mitochondrion</location>
    </subcellularLocation>
</comment>
<evidence type="ECO:0000256" key="8">
    <source>
        <dbReference type="ARBA" id="ARBA00023014"/>
    </source>
</evidence>
<dbReference type="PIRSF" id="PIRSF036773">
    <property type="entry name" value="HIRIP5"/>
    <property type="match status" value="1"/>
</dbReference>
<dbReference type="GO" id="GO:0016226">
    <property type="term" value="P:iron-sulfur cluster assembly"/>
    <property type="evidence" value="ECO:0007669"/>
    <property type="project" value="InterPro"/>
</dbReference>
<feature type="domain" description="Scaffold protein Nfu/NifU N-terminal" evidence="10">
    <location>
        <begin position="65"/>
        <end position="152"/>
    </location>
</feature>
<dbReference type="AlphaFoldDB" id="A0A1D1VF77"/>
<keyword evidence="6" id="KW-0809">Transit peptide</keyword>
<dbReference type="InterPro" id="IPR001075">
    <property type="entry name" value="NIF_FeS_clus_asmbl_NifU_C"/>
</dbReference>
<keyword evidence="7" id="KW-0408">Iron</keyword>
<dbReference type="Pfam" id="PF01106">
    <property type="entry name" value="NifU"/>
    <property type="match status" value="1"/>
</dbReference>
<dbReference type="Gene3D" id="3.30.300.130">
    <property type="entry name" value="Fe-S cluster assembly (FSCA)"/>
    <property type="match status" value="1"/>
</dbReference>
<dbReference type="SMART" id="SM00932">
    <property type="entry name" value="Nfu_N"/>
    <property type="match status" value="1"/>
</dbReference>
<dbReference type="Gene3D" id="3.30.1370.70">
    <property type="entry name" value="Scaffold protein Nfu/NifU, N-terminal domain"/>
    <property type="match status" value="1"/>
</dbReference>
<evidence type="ECO:0000256" key="3">
    <source>
        <dbReference type="ARBA" id="ARBA00006420"/>
    </source>
</evidence>
<evidence type="ECO:0000313" key="11">
    <source>
        <dbReference type="EMBL" id="GAU97553.1"/>
    </source>
</evidence>
<keyword evidence="5" id="KW-0479">Metal-binding</keyword>
<protein>
    <recommendedName>
        <fullName evidence="4">NFU1 iron-sulfur cluster scaffold homolog, mitochondrial</fullName>
    </recommendedName>
</protein>
<evidence type="ECO:0000313" key="12">
    <source>
        <dbReference type="Proteomes" id="UP000186922"/>
    </source>
</evidence>
<evidence type="ECO:0000256" key="7">
    <source>
        <dbReference type="ARBA" id="ARBA00023004"/>
    </source>
</evidence>
<dbReference type="GO" id="GO:0005506">
    <property type="term" value="F:iron ion binding"/>
    <property type="evidence" value="ECO:0007669"/>
    <property type="project" value="InterPro"/>
</dbReference>
<dbReference type="GO" id="GO:0005739">
    <property type="term" value="C:mitochondrion"/>
    <property type="evidence" value="ECO:0007669"/>
    <property type="project" value="UniProtKB-SubCell"/>
</dbReference>
<evidence type="ECO:0000259" key="10">
    <source>
        <dbReference type="SMART" id="SM00932"/>
    </source>
</evidence>
<comment type="similarity">
    <text evidence="3">Belongs to the NifU family.</text>
</comment>
<evidence type="ECO:0000256" key="5">
    <source>
        <dbReference type="ARBA" id="ARBA00022723"/>
    </source>
</evidence>
<evidence type="ECO:0000256" key="6">
    <source>
        <dbReference type="ARBA" id="ARBA00022946"/>
    </source>
</evidence>
<keyword evidence="9" id="KW-0496">Mitochondrion</keyword>
<keyword evidence="12" id="KW-1185">Reference proteome</keyword>
<dbReference type="InterPro" id="IPR034904">
    <property type="entry name" value="FSCA_dom_sf"/>
</dbReference>